<evidence type="ECO:0000256" key="4">
    <source>
        <dbReference type="PIRSR" id="PIRSR000097-3"/>
    </source>
</evidence>
<dbReference type="EMBL" id="JAQQPM010000008">
    <property type="protein sequence ID" value="KAK2074462.1"/>
    <property type="molecule type" value="Genomic_DNA"/>
</dbReference>
<dbReference type="PIRSF" id="PIRSF000097">
    <property type="entry name" value="AKR"/>
    <property type="match status" value="1"/>
</dbReference>
<sequence length="312" mass="35079">MSLGKKVTLSSGHAMPQLGYGTWQAKPGEVGEGVFEALKTGYRHLDLALVYGNQKEVAQGIKRALAEVSGLKREDIFITSKLWNHQHRPERVASALDECLAELELEYLDLYLIHWPVAFPDKGLLFPKTSDDSEVELDQGVTLSQTWEAMTKLPKSKDTDVVPAVLQIERHPRLPQPELVKYCKEKNIHLTAYSAFGNNMQGLPLVIAADEVKQVAQRISASKGKEVTPAQVVLAWSQLGGHSVIPKSVTPSRIRENFHEIELEEQDIAVLEVLGKTPTRFNIPFTYNPRWNINIWNEEKERDAKNTPITKL</sequence>
<accession>A0AAD9MFF2</accession>
<evidence type="ECO:0000256" key="1">
    <source>
        <dbReference type="ARBA" id="ARBA00023002"/>
    </source>
</evidence>
<feature type="site" description="Lowers pKa of active site Tyr" evidence="4">
    <location>
        <position position="81"/>
    </location>
</feature>
<evidence type="ECO:0000256" key="3">
    <source>
        <dbReference type="PIRSR" id="PIRSR000097-2"/>
    </source>
</evidence>
<reference evidence="6" key="1">
    <citation type="journal article" date="2023" name="Mol. Plant Microbe Interact.">
        <title>Elucidating the Obligate Nature and Biological Capacity of an Invasive Fungal Corn Pathogen.</title>
        <authorList>
            <person name="MacCready J.S."/>
            <person name="Roggenkamp E.M."/>
            <person name="Gdanetz K."/>
            <person name="Chilvers M.I."/>
        </authorList>
    </citation>
    <scope>NUCLEOTIDE SEQUENCE</scope>
    <source>
        <strain evidence="6">PM02</strain>
    </source>
</reference>
<dbReference type="InterPro" id="IPR036812">
    <property type="entry name" value="NAD(P)_OxRdtase_dom_sf"/>
</dbReference>
<dbReference type="Gene3D" id="3.20.20.100">
    <property type="entry name" value="NADP-dependent oxidoreductase domain"/>
    <property type="match status" value="2"/>
</dbReference>
<dbReference type="Pfam" id="PF00248">
    <property type="entry name" value="Aldo_ket_red"/>
    <property type="match status" value="1"/>
</dbReference>
<dbReference type="SUPFAM" id="SSF51430">
    <property type="entry name" value="NAD(P)-linked oxidoreductase"/>
    <property type="match status" value="1"/>
</dbReference>
<keyword evidence="1" id="KW-0560">Oxidoreductase</keyword>
<evidence type="ECO:0000313" key="7">
    <source>
        <dbReference type="Proteomes" id="UP001217918"/>
    </source>
</evidence>
<comment type="caution">
    <text evidence="6">The sequence shown here is derived from an EMBL/GenBank/DDBJ whole genome shotgun (WGS) entry which is preliminary data.</text>
</comment>
<dbReference type="PRINTS" id="PR00069">
    <property type="entry name" value="ALDKETRDTASE"/>
</dbReference>
<feature type="domain" description="NADP-dependent oxidoreductase" evidence="5">
    <location>
        <begin position="18"/>
        <end position="271"/>
    </location>
</feature>
<dbReference type="InterPro" id="IPR023210">
    <property type="entry name" value="NADP_OxRdtase_dom"/>
</dbReference>
<feature type="active site" description="Proton donor" evidence="2">
    <location>
        <position position="51"/>
    </location>
</feature>
<protein>
    <recommendedName>
        <fullName evidence="5">NADP-dependent oxidoreductase domain-containing protein</fullName>
    </recommendedName>
</protein>
<feature type="binding site" evidence="3">
    <location>
        <position position="114"/>
    </location>
    <ligand>
        <name>substrate</name>
    </ligand>
</feature>
<dbReference type="AlphaFoldDB" id="A0AAD9MFF2"/>
<evidence type="ECO:0000256" key="2">
    <source>
        <dbReference type="PIRSR" id="PIRSR000097-1"/>
    </source>
</evidence>
<evidence type="ECO:0000259" key="5">
    <source>
        <dbReference type="Pfam" id="PF00248"/>
    </source>
</evidence>
<dbReference type="PANTHER" id="PTHR11732">
    <property type="entry name" value="ALDO/KETO REDUCTASE"/>
    <property type="match status" value="1"/>
</dbReference>
<proteinExistence type="predicted"/>
<evidence type="ECO:0000313" key="6">
    <source>
        <dbReference type="EMBL" id="KAK2074462.1"/>
    </source>
</evidence>
<organism evidence="6 7">
    <name type="scientific">Phyllachora maydis</name>
    <dbReference type="NCBI Taxonomy" id="1825666"/>
    <lineage>
        <taxon>Eukaryota</taxon>
        <taxon>Fungi</taxon>
        <taxon>Dikarya</taxon>
        <taxon>Ascomycota</taxon>
        <taxon>Pezizomycotina</taxon>
        <taxon>Sordariomycetes</taxon>
        <taxon>Sordariomycetidae</taxon>
        <taxon>Phyllachorales</taxon>
        <taxon>Phyllachoraceae</taxon>
        <taxon>Phyllachora</taxon>
    </lineage>
</organism>
<keyword evidence="7" id="KW-1185">Reference proteome</keyword>
<name>A0AAD9MFF2_9PEZI</name>
<dbReference type="GO" id="GO:0016491">
    <property type="term" value="F:oxidoreductase activity"/>
    <property type="evidence" value="ECO:0007669"/>
    <property type="project" value="UniProtKB-KW"/>
</dbReference>
<dbReference type="Proteomes" id="UP001217918">
    <property type="component" value="Unassembled WGS sequence"/>
</dbReference>
<gene>
    <name evidence="6" type="ORF">P8C59_008669</name>
</gene>
<dbReference type="InterPro" id="IPR020471">
    <property type="entry name" value="AKR"/>
</dbReference>